<dbReference type="Gene3D" id="3.90.1010.10">
    <property type="match status" value="1"/>
</dbReference>
<gene>
    <name evidence="3" type="ORF">EDC23_0881</name>
</gene>
<evidence type="ECO:0000313" key="3">
    <source>
        <dbReference type="EMBL" id="TDY02507.1"/>
    </source>
</evidence>
<dbReference type="Proteomes" id="UP000294914">
    <property type="component" value="Unassembled WGS sequence"/>
</dbReference>
<name>A0A4R8IX96_9GAMM</name>
<dbReference type="RefSeq" id="WP_134081545.1">
    <property type="nucleotide sequence ID" value="NZ_SOQX01000002.1"/>
</dbReference>
<dbReference type="PANTHER" id="PTHR43597">
    <property type="entry name" value="SULFUR ACCEPTOR PROTEIN CSDE"/>
    <property type="match status" value="1"/>
</dbReference>
<comment type="caution">
    <text evidence="3">The sequence shown here is derived from an EMBL/GenBank/DDBJ whole genome shotgun (WGS) entry which is preliminary data.</text>
</comment>
<protein>
    <submittedName>
        <fullName evidence="3">Cysteine desulfuration protein SufE</fullName>
    </submittedName>
</protein>
<evidence type="ECO:0000259" key="2">
    <source>
        <dbReference type="Pfam" id="PF02657"/>
    </source>
</evidence>
<dbReference type="Pfam" id="PF02657">
    <property type="entry name" value="SufE"/>
    <property type="match status" value="1"/>
</dbReference>
<organism evidence="3 4">
    <name type="scientific">Thiohalophilus thiocyanatoxydans</name>
    <dbReference type="NCBI Taxonomy" id="381308"/>
    <lineage>
        <taxon>Bacteria</taxon>
        <taxon>Pseudomonadati</taxon>
        <taxon>Pseudomonadota</taxon>
        <taxon>Gammaproteobacteria</taxon>
        <taxon>Thiohalomonadales</taxon>
        <taxon>Thiohalophilaceae</taxon>
        <taxon>Thiohalophilus</taxon>
    </lineage>
</organism>
<dbReference type="PANTHER" id="PTHR43597:SF5">
    <property type="entry name" value="SUFE-LIKE PROTEIN 2, CHLOROPLASTIC"/>
    <property type="match status" value="1"/>
</dbReference>
<dbReference type="EMBL" id="SOQX01000002">
    <property type="protein sequence ID" value="TDY02507.1"/>
    <property type="molecule type" value="Genomic_DNA"/>
</dbReference>
<proteinExistence type="inferred from homology"/>
<dbReference type="SUPFAM" id="SSF82649">
    <property type="entry name" value="SufE/NifU"/>
    <property type="match status" value="1"/>
</dbReference>
<keyword evidence="4" id="KW-1185">Reference proteome</keyword>
<dbReference type="OrthoDB" id="9799320at2"/>
<reference evidence="3 4" key="1">
    <citation type="submission" date="2019-03" db="EMBL/GenBank/DDBJ databases">
        <title>Genomic Encyclopedia of Type Strains, Phase IV (KMG-IV): sequencing the most valuable type-strain genomes for metagenomic binning, comparative biology and taxonomic classification.</title>
        <authorList>
            <person name="Goeker M."/>
        </authorList>
    </citation>
    <scope>NUCLEOTIDE SEQUENCE [LARGE SCALE GENOMIC DNA]</scope>
    <source>
        <strain evidence="3 4">DSM 16326</strain>
    </source>
</reference>
<feature type="domain" description="Fe-S metabolism associated" evidence="2">
    <location>
        <begin position="9"/>
        <end position="132"/>
    </location>
</feature>
<dbReference type="InterPro" id="IPR003808">
    <property type="entry name" value="Fe-S_metab-assoc_dom"/>
</dbReference>
<sequence length="144" mass="16567">MTSLDDIVDTFEILGDWDQRYQYLTELGEKLPPLPEEARIEDNKVKGCMSQVWVHAYLNPDNPELIRFHGDCDTSIIKGVLALLIQLVEDRTADEIEALDVDEFFERLKLDEHLSPNRHVGIYAIVDLMKQQVRELKASQQVSA</sequence>
<comment type="similarity">
    <text evidence="1">Belongs to the SufE family.</text>
</comment>
<dbReference type="AlphaFoldDB" id="A0A4R8IX96"/>
<evidence type="ECO:0000313" key="4">
    <source>
        <dbReference type="Proteomes" id="UP000294914"/>
    </source>
</evidence>
<evidence type="ECO:0000256" key="1">
    <source>
        <dbReference type="ARBA" id="ARBA00010282"/>
    </source>
</evidence>
<accession>A0A4R8IX96</accession>